<evidence type="ECO:0000313" key="2">
    <source>
        <dbReference type="EMBL" id="MCP3730425.1"/>
    </source>
</evidence>
<feature type="compositionally biased region" description="Basic and acidic residues" evidence="1">
    <location>
        <begin position="20"/>
        <end position="31"/>
    </location>
</feature>
<feature type="region of interest" description="Disordered" evidence="1">
    <location>
        <begin position="60"/>
        <end position="92"/>
    </location>
</feature>
<evidence type="ECO:0000256" key="1">
    <source>
        <dbReference type="SAM" id="MobiDB-lite"/>
    </source>
</evidence>
<protein>
    <submittedName>
        <fullName evidence="2">Uncharacterized protein</fullName>
    </submittedName>
</protein>
<sequence length="92" mass="10604">MWTAIENRRQIKRLHRPCDIKPCDMRRAPSKERRKSAIRADRIGQADRARLDGLADQLAARAPRKIRGDRARTRDQHPSATRIERGRGISAP</sequence>
<name>A0A9X2HR94_9SPHN</name>
<keyword evidence="3" id="KW-1185">Reference proteome</keyword>
<dbReference type="Proteomes" id="UP001139451">
    <property type="component" value="Unassembled WGS sequence"/>
</dbReference>
<gene>
    <name evidence="2" type="ORF">M9978_08285</name>
</gene>
<comment type="caution">
    <text evidence="2">The sequence shown here is derived from an EMBL/GenBank/DDBJ whole genome shotgun (WGS) entry which is preliminary data.</text>
</comment>
<reference evidence="2" key="1">
    <citation type="submission" date="2022-05" db="EMBL/GenBank/DDBJ databases">
        <title>Sphingomonas sp. strain MG17 Genome sequencing and assembly.</title>
        <authorList>
            <person name="Kim I."/>
        </authorList>
    </citation>
    <scope>NUCLEOTIDE SEQUENCE</scope>
    <source>
        <strain evidence="2">MG17</strain>
    </source>
</reference>
<dbReference type="RefSeq" id="WP_254292557.1">
    <property type="nucleotide sequence ID" value="NZ_JAMLDX010000005.1"/>
</dbReference>
<accession>A0A9X2HR94</accession>
<evidence type="ECO:0000313" key="3">
    <source>
        <dbReference type="Proteomes" id="UP001139451"/>
    </source>
</evidence>
<dbReference type="AlphaFoldDB" id="A0A9X2HR94"/>
<organism evidence="2 3">
    <name type="scientific">Sphingomonas tagetis</name>
    <dbReference type="NCBI Taxonomy" id="2949092"/>
    <lineage>
        <taxon>Bacteria</taxon>
        <taxon>Pseudomonadati</taxon>
        <taxon>Pseudomonadota</taxon>
        <taxon>Alphaproteobacteria</taxon>
        <taxon>Sphingomonadales</taxon>
        <taxon>Sphingomonadaceae</taxon>
        <taxon>Sphingomonas</taxon>
    </lineage>
</organism>
<proteinExistence type="predicted"/>
<feature type="region of interest" description="Disordered" evidence="1">
    <location>
        <begin position="20"/>
        <end position="44"/>
    </location>
</feature>
<feature type="compositionally biased region" description="Basic and acidic residues" evidence="1">
    <location>
        <begin position="66"/>
        <end position="92"/>
    </location>
</feature>
<dbReference type="EMBL" id="JAMLDX010000005">
    <property type="protein sequence ID" value="MCP3730425.1"/>
    <property type="molecule type" value="Genomic_DNA"/>
</dbReference>